<dbReference type="Gene3D" id="1.10.220.160">
    <property type="match status" value="1"/>
</dbReference>
<gene>
    <name evidence="3" type="ORF">PV327_005334</name>
</gene>
<dbReference type="AlphaFoldDB" id="A0AA39G1W9"/>
<keyword evidence="4" id="KW-1185">Reference proteome</keyword>
<feature type="domain" description="SET" evidence="2">
    <location>
        <begin position="11"/>
        <end position="256"/>
    </location>
</feature>
<feature type="coiled-coil region" evidence="1">
    <location>
        <begin position="340"/>
        <end position="367"/>
    </location>
</feature>
<evidence type="ECO:0000313" key="4">
    <source>
        <dbReference type="Proteomes" id="UP001168972"/>
    </source>
</evidence>
<evidence type="ECO:0000313" key="3">
    <source>
        <dbReference type="EMBL" id="KAK0179596.1"/>
    </source>
</evidence>
<dbReference type="InterPro" id="IPR001214">
    <property type="entry name" value="SET_dom"/>
</dbReference>
<dbReference type="EMBL" id="JAQQBR010000003">
    <property type="protein sequence ID" value="KAK0179596.1"/>
    <property type="molecule type" value="Genomic_DNA"/>
</dbReference>
<reference evidence="3" key="2">
    <citation type="submission" date="2023-03" db="EMBL/GenBank/DDBJ databases">
        <authorList>
            <person name="Inwood S.N."/>
            <person name="Skelly J.G."/>
            <person name="Guhlin J."/>
            <person name="Harrop T.W.R."/>
            <person name="Goldson S.G."/>
            <person name="Dearden P.K."/>
        </authorList>
    </citation>
    <scope>NUCLEOTIDE SEQUENCE</scope>
    <source>
        <strain evidence="3">Lincoln</strain>
        <tissue evidence="3">Whole body</tissue>
    </source>
</reference>
<dbReference type="PANTHER" id="PTHR46455:SF6">
    <property type="entry name" value="RE22408P-RELATED"/>
    <property type="match status" value="1"/>
</dbReference>
<sequence length="514" mass="58937">MSVDNNNTSKSIVKYKKSCSEKYGRYLMASKKINAGEVIFRENPVIVGAAEFNKNYLCFACLRVIPTNVITINSNILCSNCGVAIFCCIACEARKSYHTIEECEILKRKIISLKSVKEILLPLRLWLIKKQDKVLWEQIIRLEAHLEARRGTNVWKDREENIINILKSLIIIDNVEEDNFFELLQRLCGILDVNSFELRSPGSLDNSLLRGLYLEAALMAHDCRGNTHLTVDDDFQLTIYASRPIDEGEIISFNYTSALLGTAERREHLREGKYFECECSMCQDPEELGANLSTIFCPRCKKGLVILQNVKIKNPYVKEKNWQCKKCQNSLSGRLIKTCLDLTKIQINQADVSIKELENLVKKLSSTFHPHHFLMLNLKQKLLTLYRSDRGRLNPPKKMLCRVIELCSEILDVLEIVEPGISRLKGLMLYEIHMPIVILANRNYVAREITSEELSKQLEQAENYLKKSLTMLLLEPATTPEGILAKRALQEYKALRQHKNDINSLPPLMISNKN</sequence>
<dbReference type="Gene3D" id="2.170.270.10">
    <property type="entry name" value="SET domain"/>
    <property type="match status" value="1"/>
</dbReference>
<dbReference type="Proteomes" id="UP001168972">
    <property type="component" value="Unassembled WGS sequence"/>
</dbReference>
<name>A0AA39G1W9_MICHY</name>
<comment type="caution">
    <text evidence="3">The sequence shown here is derived from an EMBL/GenBank/DDBJ whole genome shotgun (WGS) entry which is preliminary data.</text>
</comment>
<reference evidence="3" key="1">
    <citation type="journal article" date="2023" name="bioRxiv">
        <title>Scaffold-level genome assemblies of two parasitoid biocontrol wasps reveal the parthenogenesis mechanism and an associated novel virus.</title>
        <authorList>
            <person name="Inwood S."/>
            <person name="Skelly J."/>
            <person name="Guhlin J."/>
            <person name="Harrop T."/>
            <person name="Goldson S."/>
            <person name="Dearden P."/>
        </authorList>
    </citation>
    <scope>NUCLEOTIDE SEQUENCE</scope>
    <source>
        <strain evidence="3">Lincoln</strain>
        <tissue evidence="3">Whole body</tissue>
    </source>
</reference>
<dbReference type="GO" id="GO:0008276">
    <property type="term" value="F:protein methyltransferase activity"/>
    <property type="evidence" value="ECO:0007669"/>
    <property type="project" value="UniProtKB-ARBA"/>
</dbReference>
<proteinExistence type="predicted"/>
<dbReference type="InterPro" id="IPR053010">
    <property type="entry name" value="SET_SmydA-8"/>
</dbReference>
<dbReference type="GO" id="GO:0008170">
    <property type="term" value="F:N-methyltransferase activity"/>
    <property type="evidence" value="ECO:0007669"/>
    <property type="project" value="UniProtKB-ARBA"/>
</dbReference>
<protein>
    <recommendedName>
        <fullName evidence="2">SET domain-containing protein</fullName>
    </recommendedName>
</protein>
<evidence type="ECO:0000259" key="2">
    <source>
        <dbReference type="PROSITE" id="PS50280"/>
    </source>
</evidence>
<organism evidence="3 4">
    <name type="scientific">Microctonus hyperodae</name>
    <name type="common">Parasitoid wasp</name>
    <dbReference type="NCBI Taxonomy" id="165561"/>
    <lineage>
        <taxon>Eukaryota</taxon>
        <taxon>Metazoa</taxon>
        <taxon>Ecdysozoa</taxon>
        <taxon>Arthropoda</taxon>
        <taxon>Hexapoda</taxon>
        <taxon>Insecta</taxon>
        <taxon>Pterygota</taxon>
        <taxon>Neoptera</taxon>
        <taxon>Endopterygota</taxon>
        <taxon>Hymenoptera</taxon>
        <taxon>Apocrita</taxon>
        <taxon>Ichneumonoidea</taxon>
        <taxon>Braconidae</taxon>
        <taxon>Euphorinae</taxon>
        <taxon>Microctonus</taxon>
    </lineage>
</organism>
<dbReference type="GO" id="GO:0008757">
    <property type="term" value="F:S-adenosylmethionine-dependent methyltransferase activity"/>
    <property type="evidence" value="ECO:0007669"/>
    <property type="project" value="UniProtKB-ARBA"/>
</dbReference>
<dbReference type="CDD" id="cd20071">
    <property type="entry name" value="SET_SMYD"/>
    <property type="match status" value="1"/>
</dbReference>
<dbReference type="Pfam" id="PF00856">
    <property type="entry name" value="SET"/>
    <property type="match status" value="1"/>
</dbReference>
<dbReference type="PANTHER" id="PTHR46455">
    <property type="entry name" value="SET AND MYND DOMAIN CONTAINING, ARTHROPOD-SPECIFIC, MEMBER 4, ISOFORM A"/>
    <property type="match status" value="1"/>
</dbReference>
<evidence type="ECO:0000256" key="1">
    <source>
        <dbReference type="SAM" id="Coils"/>
    </source>
</evidence>
<keyword evidence="1" id="KW-0175">Coiled coil</keyword>
<dbReference type="Gene3D" id="6.10.140.2220">
    <property type="match status" value="1"/>
</dbReference>
<dbReference type="InterPro" id="IPR046341">
    <property type="entry name" value="SET_dom_sf"/>
</dbReference>
<dbReference type="SUPFAM" id="SSF82199">
    <property type="entry name" value="SET domain"/>
    <property type="match status" value="1"/>
</dbReference>
<accession>A0AA39G1W9</accession>
<dbReference type="PROSITE" id="PS50280">
    <property type="entry name" value="SET"/>
    <property type="match status" value="1"/>
</dbReference>